<name>A0A2P6RKE0_ROSCH</name>
<dbReference type="Proteomes" id="UP000238479">
    <property type="component" value="Chromosome 2"/>
</dbReference>
<evidence type="ECO:0000313" key="2">
    <source>
        <dbReference type="Proteomes" id="UP000238479"/>
    </source>
</evidence>
<dbReference type="AlphaFoldDB" id="A0A2P6RKE0"/>
<dbReference type="InterPro" id="IPR032675">
    <property type="entry name" value="LRR_dom_sf"/>
</dbReference>
<sequence length="118" mass="13279">MHKLGVLAVDAEILQFLEGEQIQFSDFELLAGLSNLQRIRLENLSINLKGSKPRQLRSVKKLDIKSCSFMSDDDLPLELCDMFPNLVLLTITNCFVSIADLNHLRSLSLIDCCPMKLA</sequence>
<evidence type="ECO:0000313" key="1">
    <source>
        <dbReference type="EMBL" id="PRQ46899.1"/>
    </source>
</evidence>
<dbReference type="Gramene" id="PRQ46899">
    <property type="protein sequence ID" value="PRQ46899"/>
    <property type="gene ID" value="RchiOBHm_Chr2g0093961"/>
</dbReference>
<reference evidence="1 2" key="1">
    <citation type="journal article" date="2018" name="Nat. Genet.">
        <title>The Rosa genome provides new insights in the design of modern roses.</title>
        <authorList>
            <person name="Bendahmane M."/>
        </authorList>
    </citation>
    <scope>NUCLEOTIDE SEQUENCE [LARGE SCALE GENOMIC DNA]</scope>
    <source>
        <strain evidence="2">cv. Old Blush</strain>
    </source>
</reference>
<dbReference type="SUPFAM" id="SSF52047">
    <property type="entry name" value="RNI-like"/>
    <property type="match status" value="1"/>
</dbReference>
<dbReference type="EMBL" id="PDCK01000040">
    <property type="protein sequence ID" value="PRQ46899.1"/>
    <property type="molecule type" value="Genomic_DNA"/>
</dbReference>
<dbReference type="Gene3D" id="3.80.10.10">
    <property type="entry name" value="Ribonuclease Inhibitor"/>
    <property type="match status" value="1"/>
</dbReference>
<proteinExistence type="predicted"/>
<comment type="caution">
    <text evidence="1">The sequence shown here is derived from an EMBL/GenBank/DDBJ whole genome shotgun (WGS) entry which is preliminary data.</text>
</comment>
<accession>A0A2P6RKE0</accession>
<protein>
    <submittedName>
        <fullName evidence="1">Putative leucine-rich repeat domain, L domain-containing protein</fullName>
    </submittedName>
</protein>
<keyword evidence="2" id="KW-1185">Reference proteome</keyword>
<gene>
    <name evidence="1" type="ORF">RchiOBHm_Chr2g0093961</name>
</gene>
<organism evidence="1 2">
    <name type="scientific">Rosa chinensis</name>
    <name type="common">China rose</name>
    <dbReference type="NCBI Taxonomy" id="74649"/>
    <lineage>
        <taxon>Eukaryota</taxon>
        <taxon>Viridiplantae</taxon>
        <taxon>Streptophyta</taxon>
        <taxon>Embryophyta</taxon>
        <taxon>Tracheophyta</taxon>
        <taxon>Spermatophyta</taxon>
        <taxon>Magnoliopsida</taxon>
        <taxon>eudicotyledons</taxon>
        <taxon>Gunneridae</taxon>
        <taxon>Pentapetalae</taxon>
        <taxon>rosids</taxon>
        <taxon>fabids</taxon>
        <taxon>Rosales</taxon>
        <taxon>Rosaceae</taxon>
        <taxon>Rosoideae</taxon>
        <taxon>Rosoideae incertae sedis</taxon>
        <taxon>Rosa</taxon>
    </lineage>
</organism>